<dbReference type="AlphaFoldDB" id="A0A3S1HY87"/>
<proteinExistence type="predicted"/>
<feature type="compositionally biased region" description="Basic and acidic residues" evidence="1">
    <location>
        <begin position="68"/>
        <end position="83"/>
    </location>
</feature>
<evidence type="ECO:0000313" key="2">
    <source>
        <dbReference type="EMBL" id="RUS88482.1"/>
    </source>
</evidence>
<organism evidence="2 3">
    <name type="scientific">Elysia chlorotica</name>
    <name type="common">Eastern emerald elysia</name>
    <name type="synonym">Sea slug</name>
    <dbReference type="NCBI Taxonomy" id="188477"/>
    <lineage>
        <taxon>Eukaryota</taxon>
        <taxon>Metazoa</taxon>
        <taxon>Spiralia</taxon>
        <taxon>Lophotrochozoa</taxon>
        <taxon>Mollusca</taxon>
        <taxon>Gastropoda</taxon>
        <taxon>Heterobranchia</taxon>
        <taxon>Euthyneura</taxon>
        <taxon>Panpulmonata</taxon>
        <taxon>Sacoglossa</taxon>
        <taxon>Placobranchoidea</taxon>
        <taxon>Plakobranchidae</taxon>
        <taxon>Elysia</taxon>
    </lineage>
</organism>
<evidence type="ECO:0000313" key="3">
    <source>
        <dbReference type="Proteomes" id="UP000271974"/>
    </source>
</evidence>
<gene>
    <name evidence="2" type="ORF">EGW08_003740</name>
</gene>
<dbReference type="PANTHER" id="PTHR31389:SF4">
    <property type="entry name" value="LD39211P"/>
    <property type="match status" value="1"/>
</dbReference>
<reference evidence="2 3" key="1">
    <citation type="submission" date="2019-01" db="EMBL/GenBank/DDBJ databases">
        <title>A draft genome assembly of the solar-powered sea slug Elysia chlorotica.</title>
        <authorList>
            <person name="Cai H."/>
            <person name="Li Q."/>
            <person name="Fang X."/>
            <person name="Li J."/>
            <person name="Curtis N.E."/>
            <person name="Altenburger A."/>
            <person name="Shibata T."/>
            <person name="Feng M."/>
            <person name="Maeda T."/>
            <person name="Schwartz J.A."/>
            <person name="Shigenobu S."/>
            <person name="Lundholm N."/>
            <person name="Nishiyama T."/>
            <person name="Yang H."/>
            <person name="Hasebe M."/>
            <person name="Li S."/>
            <person name="Pierce S.K."/>
            <person name="Wang J."/>
        </authorList>
    </citation>
    <scope>NUCLEOTIDE SEQUENCE [LARGE SCALE GENOMIC DNA]</scope>
    <source>
        <strain evidence="2">EC2010</strain>
        <tissue evidence="2">Whole organism of an adult</tissue>
    </source>
</reference>
<evidence type="ECO:0000256" key="1">
    <source>
        <dbReference type="SAM" id="MobiDB-lite"/>
    </source>
</evidence>
<dbReference type="OrthoDB" id="5954868at2759"/>
<name>A0A3S1HY87_ELYCH</name>
<sequence length="396" mass="46571">MSPSLVKQQAENPENRQTRQLEREDQHGEKKTEIEPELKDIDKHSVVESERNKVLKPAQKQIPQNELWSHDDLQVPTHSDRTGGKKTGSRSKFHPDGIDWELEEEMEKRRAAFFAAVEAKQQIFNDSDYTDMHEKDDDFTFVTAGSHSTYPAAIEFVYSIQYFYPDSNIAVYDIGFTKEEKNYINNLCRTEVVTLWLEMWPESLYTIRHRVWRALVLQFAMAKFGHYVYVEPGRFVYKQGIRDYIDASRKHGVVFGGRQLKHSSFVVTNPHMYTFLRTNERKLQATPHFELSLAVIHNTRRVKHEFMRFLVSCALEEYCISPPGSKSSCDINLGNNKKYARCHRYDESAINLIVNRWHDYQPREYLLRDLITRPFDGRDMTSMVRRCNNSARKDEI</sequence>
<keyword evidence="3" id="KW-1185">Reference proteome</keyword>
<feature type="compositionally biased region" description="Polar residues" evidence="1">
    <location>
        <begin position="1"/>
        <end position="12"/>
    </location>
</feature>
<dbReference type="Proteomes" id="UP000271974">
    <property type="component" value="Unassembled WGS sequence"/>
</dbReference>
<dbReference type="EMBL" id="RQTK01000081">
    <property type="protein sequence ID" value="RUS88482.1"/>
    <property type="molecule type" value="Genomic_DNA"/>
</dbReference>
<dbReference type="PANTHER" id="PTHR31389">
    <property type="entry name" value="LD39211P"/>
    <property type="match status" value="1"/>
</dbReference>
<feature type="region of interest" description="Disordered" evidence="1">
    <location>
        <begin position="1"/>
        <end position="95"/>
    </location>
</feature>
<feature type="compositionally biased region" description="Basic and acidic residues" evidence="1">
    <location>
        <begin position="13"/>
        <end position="53"/>
    </location>
</feature>
<accession>A0A3S1HY87</accession>
<comment type="caution">
    <text evidence="2">The sequence shown here is derived from an EMBL/GenBank/DDBJ whole genome shotgun (WGS) entry which is preliminary data.</text>
</comment>
<protein>
    <submittedName>
        <fullName evidence="2">Uncharacterized protein</fullName>
    </submittedName>
</protein>